<organism evidence="1 2">
    <name type="scientific">Intrasporangium calvum</name>
    <dbReference type="NCBI Taxonomy" id="53358"/>
    <lineage>
        <taxon>Bacteria</taxon>
        <taxon>Bacillati</taxon>
        <taxon>Actinomycetota</taxon>
        <taxon>Actinomycetes</taxon>
        <taxon>Micrococcales</taxon>
        <taxon>Intrasporangiaceae</taxon>
        <taxon>Intrasporangium</taxon>
    </lineage>
</organism>
<evidence type="ECO:0000313" key="1">
    <source>
        <dbReference type="EMBL" id="MDC5697095.1"/>
    </source>
</evidence>
<reference evidence="1 2" key="1">
    <citation type="submission" date="2022-11" db="EMBL/GenBank/DDBJ databases">
        <title>Anaerobic phenanthrene biodegradation by a DNRA strain PheN6.</title>
        <authorList>
            <person name="Zhang Z."/>
        </authorList>
    </citation>
    <scope>NUCLEOTIDE SEQUENCE [LARGE SCALE GENOMIC DNA]</scope>
    <source>
        <strain evidence="1 2">PheN6</strain>
    </source>
</reference>
<dbReference type="RefSeq" id="WP_272461669.1">
    <property type="nucleotide sequence ID" value="NZ_JAPFQL010000025.1"/>
</dbReference>
<dbReference type="Proteomes" id="UP001150259">
    <property type="component" value="Unassembled WGS sequence"/>
</dbReference>
<accession>A0ABT5GGS9</accession>
<evidence type="ECO:0000313" key="2">
    <source>
        <dbReference type="Proteomes" id="UP001150259"/>
    </source>
</evidence>
<proteinExistence type="predicted"/>
<protein>
    <submittedName>
        <fullName evidence="1">Uncharacterized protein</fullName>
    </submittedName>
</protein>
<name>A0ABT5GGS9_9MICO</name>
<comment type="caution">
    <text evidence="1">The sequence shown here is derived from an EMBL/GenBank/DDBJ whole genome shotgun (WGS) entry which is preliminary data.</text>
</comment>
<gene>
    <name evidence="1" type="ORF">OO014_07470</name>
</gene>
<keyword evidence="2" id="KW-1185">Reference proteome</keyword>
<sequence>MRYEIDDGVLASSGLSLFSSDEVLRRGAVTAANAGRLAVHAVADEDVRLREAVDRFVRAHLEVLGVSAAASAAIGRKLSWAGQSAHHAEVEAAAGLGMTGRLVPAGLDGAGDSAPVRDVS</sequence>
<dbReference type="EMBL" id="JAPFQL010000025">
    <property type="protein sequence ID" value="MDC5697095.1"/>
    <property type="molecule type" value="Genomic_DNA"/>
</dbReference>